<accession>A0ABR1VM11</accession>
<keyword evidence="2" id="KW-1133">Transmembrane helix</keyword>
<sequence>MTPPFSSRSSLQDAFQWQTRSCEYSGAIVSRKSDPGKSAAGSEQGPGQMERLGTGTSETGGPDAWVGFLSNFVVTLEGEKEITREANVREENRGTTPNPKMQFQTLALTTLLAALAAAAPQAQEDAAAGGASQQQQQLLSKLPSCALPLPAGGLDQGQLRRRRLRLHLHQDGRLHPGRPAVRLQGLQARGPSVYVLSSSFSLFLVLVPVHVSLRISRRQER</sequence>
<gene>
    <name evidence="3" type="ORF">PG997_011458</name>
</gene>
<dbReference type="RefSeq" id="XP_066665063.1">
    <property type="nucleotide sequence ID" value="XM_066815773.1"/>
</dbReference>
<reference evidence="3 4" key="1">
    <citation type="submission" date="2023-01" db="EMBL/GenBank/DDBJ databases">
        <title>Analysis of 21 Apiospora genomes using comparative genomics revels a genus with tremendous synthesis potential of carbohydrate active enzymes and secondary metabolites.</title>
        <authorList>
            <person name="Sorensen T."/>
        </authorList>
    </citation>
    <scope>NUCLEOTIDE SEQUENCE [LARGE SCALE GENOMIC DNA]</scope>
    <source>
        <strain evidence="3 4">CBS 114990</strain>
    </source>
</reference>
<evidence type="ECO:0000256" key="1">
    <source>
        <dbReference type="SAM" id="MobiDB-lite"/>
    </source>
</evidence>
<dbReference type="Proteomes" id="UP001433268">
    <property type="component" value="Unassembled WGS sequence"/>
</dbReference>
<protein>
    <submittedName>
        <fullName evidence="3">Uncharacterized protein</fullName>
    </submittedName>
</protein>
<keyword evidence="2" id="KW-0812">Transmembrane</keyword>
<name>A0ABR1VM11_9PEZI</name>
<feature type="transmembrane region" description="Helical" evidence="2">
    <location>
        <begin position="193"/>
        <end position="213"/>
    </location>
</feature>
<comment type="caution">
    <text evidence="3">The sequence shown here is derived from an EMBL/GenBank/DDBJ whole genome shotgun (WGS) entry which is preliminary data.</text>
</comment>
<dbReference type="GeneID" id="92048833"/>
<dbReference type="EMBL" id="JAQQWN010000008">
    <property type="protein sequence ID" value="KAK8071255.1"/>
    <property type="molecule type" value="Genomic_DNA"/>
</dbReference>
<keyword evidence="4" id="KW-1185">Reference proteome</keyword>
<evidence type="ECO:0000313" key="3">
    <source>
        <dbReference type="EMBL" id="KAK8071255.1"/>
    </source>
</evidence>
<organism evidence="3 4">
    <name type="scientific">Apiospora hydei</name>
    <dbReference type="NCBI Taxonomy" id="1337664"/>
    <lineage>
        <taxon>Eukaryota</taxon>
        <taxon>Fungi</taxon>
        <taxon>Dikarya</taxon>
        <taxon>Ascomycota</taxon>
        <taxon>Pezizomycotina</taxon>
        <taxon>Sordariomycetes</taxon>
        <taxon>Xylariomycetidae</taxon>
        <taxon>Amphisphaeriales</taxon>
        <taxon>Apiosporaceae</taxon>
        <taxon>Apiospora</taxon>
    </lineage>
</organism>
<evidence type="ECO:0000256" key="2">
    <source>
        <dbReference type="SAM" id="Phobius"/>
    </source>
</evidence>
<keyword evidence="2" id="KW-0472">Membrane</keyword>
<evidence type="ECO:0000313" key="4">
    <source>
        <dbReference type="Proteomes" id="UP001433268"/>
    </source>
</evidence>
<proteinExistence type="predicted"/>
<feature type="region of interest" description="Disordered" evidence="1">
    <location>
        <begin position="26"/>
        <end position="61"/>
    </location>
</feature>